<organism evidence="2 3">
    <name type="scientific">Acidiferrimicrobium australe</name>
    <dbReference type="NCBI Taxonomy" id="2664430"/>
    <lineage>
        <taxon>Bacteria</taxon>
        <taxon>Bacillati</taxon>
        <taxon>Actinomycetota</taxon>
        <taxon>Acidimicrobiia</taxon>
        <taxon>Acidimicrobiales</taxon>
        <taxon>Acidimicrobiaceae</taxon>
        <taxon>Acidiferrimicrobium</taxon>
    </lineage>
</organism>
<protein>
    <recommendedName>
        <fullName evidence="4">Nucleotidyl transferase AbiEii/AbiGii toxin family protein</fullName>
    </recommendedName>
</protein>
<evidence type="ECO:0000313" key="3">
    <source>
        <dbReference type="Proteomes" id="UP000437736"/>
    </source>
</evidence>
<dbReference type="InterPro" id="IPR014942">
    <property type="entry name" value="AbiEii"/>
</dbReference>
<dbReference type="Proteomes" id="UP000437736">
    <property type="component" value="Unassembled WGS sequence"/>
</dbReference>
<dbReference type="Gene3D" id="3.30.460.40">
    <property type="match status" value="1"/>
</dbReference>
<reference evidence="2 3" key="1">
    <citation type="submission" date="2019-11" db="EMBL/GenBank/DDBJ databases">
        <title>Acidiferrimicrobium australis gen. nov., sp. nov., an acidophilic and obligately heterotrophic, member of the Actinobacteria that catalyses dissimilatory oxido- reduction of iron isolated from metal-rich acidic water in Chile.</title>
        <authorList>
            <person name="Gonzalez D."/>
            <person name="Huber K."/>
            <person name="Hedrich S."/>
            <person name="Rojas-Villalobos C."/>
            <person name="Quatrini R."/>
            <person name="Dinamarca M.A."/>
            <person name="Schwarz A."/>
            <person name="Canales C."/>
            <person name="Nancucheo I."/>
        </authorList>
    </citation>
    <scope>NUCLEOTIDE SEQUENCE [LARGE SCALE GENOMIC DNA]</scope>
    <source>
        <strain evidence="2 3">USS-CCA1</strain>
    </source>
</reference>
<evidence type="ECO:0000256" key="1">
    <source>
        <dbReference type="SAM" id="MobiDB-lite"/>
    </source>
</evidence>
<evidence type="ECO:0008006" key="4">
    <source>
        <dbReference type="Google" id="ProtNLM"/>
    </source>
</evidence>
<name>A0ABW9QW95_9ACTN</name>
<proteinExistence type="predicted"/>
<dbReference type="Pfam" id="PF08843">
    <property type="entry name" value="AbiEii"/>
    <property type="match status" value="1"/>
</dbReference>
<sequence>MDTLQQRVAAVGLGALEPYGFALAGGYALQAHGLITRPSDDIDLFTDQWDTDRFTEAVQAATTAWEAEGMHVTVLRRAGTFARMALRHPSGSEVHVDLAADARRHAPATMSLGAVISETEAVGSKVAALFSRGEARDYLDVAGILASGRYRPTDLLRLGADADPGFRPAVLADALRAIDRYPDQEFTRYGLPSPDVTRLRSTMRRWAEQIDRQLSPPSQTASPSIPQRRAATPEPPQPPDPPGLSLG</sequence>
<dbReference type="EMBL" id="WJHE01000697">
    <property type="protein sequence ID" value="MST33718.1"/>
    <property type="molecule type" value="Genomic_DNA"/>
</dbReference>
<accession>A0ABW9QW95</accession>
<gene>
    <name evidence="2" type="ORF">GHK86_13450</name>
</gene>
<keyword evidence="3" id="KW-1185">Reference proteome</keyword>
<comment type="caution">
    <text evidence="2">The sequence shown here is derived from an EMBL/GenBank/DDBJ whole genome shotgun (WGS) entry which is preliminary data.</text>
</comment>
<evidence type="ECO:0000313" key="2">
    <source>
        <dbReference type="EMBL" id="MST33718.1"/>
    </source>
</evidence>
<feature type="compositionally biased region" description="Polar residues" evidence="1">
    <location>
        <begin position="215"/>
        <end position="225"/>
    </location>
</feature>
<feature type="compositionally biased region" description="Pro residues" evidence="1">
    <location>
        <begin position="233"/>
        <end position="247"/>
    </location>
</feature>
<feature type="region of interest" description="Disordered" evidence="1">
    <location>
        <begin position="207"/>
        <end position="247"/>
    </location>
</feature>